<dbReference type="Proteomes" id="UP000651120">
    <property type="component" value="Unassembled WGS sequence"/>
</dbReference>
<dbReference type="EMBL" id="DUJP01000033">
    <property type="protein sequence ID" value="HII47799.1"/>
    <property type="molecule type" value="Genomic_DNA"/>
</dbReference>
<protein>
    <submittedName>
        <fullName evidence="1">Uncharacterized protein</fullName>
    </submittedName>
</protein>
<evidence type="ECO:0000313" key="2">
    <source>
        <dbReference type="Proteomes" id="UP000651120"/>
    </source>
</evidence>
<accession>A0A832W5A3</accession>
<gene>
    <name evidence="1" type="ORF">HA333_10290</name>
</gene>
<proteinExistence type="predicted"/>
<name>A0A832W5A3_9CREN</name>
<reference evidence="1" key="1">
    <citation type="journal article" date="2020" name="bioRxiv">
        <title>A rank-normalized archaeal taxonomy based on genome phylogeny resolves widespread incomplete and uneven classifications.</title>
        <authorList>
            <person name="Rinke C."/>
            <person name="Chuvochina M."/>
            <person name="Mussig A.J."/>
            <person name="Chaumeil P.-A."/>
            <person name="Waite D.W."/>
            <person name="Whitman W.B."/>
            <person name="Parks D.H."/>
            <person name="Hugenholtz P."/>
        </authorList>
    </citation>
    <scope>NUCLEOTIDE SEQUENCE</scope>
    <source>
        <strain evidence="1">UBA8839</strain>
    </source>
</reference>
<comment type="caution">
    <text evidence="1">The sequence shown here is derived from an EMBL/GenBank/DDBJ whole genome shotgun (WGS) entry which is preliminary data.</text>
</comment>
<dbReference type="GeneID" id="43496620"/>
<evidence type="ECO:0000313" key="1">
    <source>
        <dbReference type="EMBL" id="HII47799.1"/>
    </source>
</evidence>
<dbReference type="AlphaFoldDB" id="A0A832W5A3"/>
<sequence length="53" mass="5953">MPTARWLPRQLIAKRMADLTTLRDIKAVDPEVRREVLPEGGQVGANSRGGRRL</sequence>
<organism evidence="1 2">
    <name type="scientific">Pyrobaculum aerophilum</name>
    <dbReference type="NCBI Taxonomy" id="13773"/>
    <lineage>
        <taxon>Archaea</taxon>
        <taxon>Thermoproteota</taxon>
        <taxon>Thermoprotei</taxon>
        <taxon>Thermoproteales</taxon>
        <taxon>Thermoproteaceae</taxon>
        <taxon>Pyrobaculum</taxon>
    </lineage>
</organism>
<dbReference type="RefSeq" id="WP_158296313.1">
    <property type="nucleotide sequence ID" value="NZ_DAIOPL010000017.1"/>
</dbReference>